<keyword evidence="1" id="KW-1133">Transmembrane helix</keyword>
<gene>
    <name evidence="2" type="ORF">SAMN05660836_02710</name>
</gene>
<dbReference type="STRING" id="39841.SAMN05660836_02710"/>
<evidence type="ECO:0008006" key="4">
    <source>
        <dbReference type="Google" id="ProtNLM"/>
    </source>
</evidence>
<evidence type="ECO:0000256" key="1">
    <source>
        <dbReference type="SAM" id="Phobius"/>
    </source>
</evidence>
<dbReference type="AlphaFoldDB" id="A0A1I4WDS1"/>
<dbReference type="PANTHER" id="PTHR34614">
    <property type="match status" value="1"/>
</dbReference>
<evidence type="ECO:0000313" key="2">
    <source>
        <dbReference type="EMBL" id="SFN11828.1"/>
    </source>
</evidence>
<keyword evidence="1" id="KW-0472">Membrane</keyword>
<evidence type="ECO:0000313" key="3">
    <source>
        <dbReference type="Proteomes" id="UP000199611"/>
    </source>
</evidence>
<dbReference type="Proteomes" id="UP000199611">
    <property type="component" value="Unassembled WGS sequence"/>
</dbReference>
<organism evidence="2 3">
    <name type="scientific">Thermodesulforhabdus norvegica</name>
    <dbReference type="NCBI Taxonomy" id="39841"/>
    <lineage>
        <taxon>Bacteria</taxon>
        <taxon>Pseudomonadati</taxon>
        <taxon>Thermodesulfobacteriota</taxon>
        <taxon>Syntrophobacteria</taxon>
        <taxon>Syntrophobacterales</taxon>
        <taxon>Thermodesulforhabdaceae</taxon>
        <taxon>Thermodesulforhabdus</taxon>
    </lineage>
</organism>
<dbReference type="EMBL" id="FOUU01000018">
    <property type="protein sequence ID" value="SFN11828.1"/>
    <property type="molecule type" value="Genomic_DNA"/>
</dbReference>
<feature type="transmembrane region" description="Helical" evidence="1">
    <location>
        <begin position="199"/>
        <end position="218"/>
    </location>
</feature>
<reference evidence="2 3" key="1">
    <citation type="submission" date="2016-10" db="EMBL/GenBank/DDBJ databases">
        <authorList>
            <person name="de Groot N.N."/>
        </authorList>
    </citation>
    <scope>NUCLEOTIDE SEQUENCE [LARGE SCALE GENOMIC DNA]</scope>
    <source>
        <strain evidence="2 3">DSM 9990</strain>
    </source>
</reference>
<sequence length="273" mass="32125">MEKSGIAFVGSLVPSHHRDLLLIPLEHFTEISGGVKAYRTTRHVFGSKKTIVITYNEKRARRDEHIFEKQLQETVKETREFFETVKNEPTEVAYAKVITFLRMKKIGTSQALRFFSVKVWHNGWVNKLRIRRKRTEVSYKKAAFGKTILFTNLHDESTEYIVSQYRSAHRIEDAFRHLKDRDLVSYYPAYHWTDSKIRVHAFVCVLALLLIKLLYLIANREGMEVTTTLLIEELQDIQEVILVYPNRRAVRTISHMSTVQKKLFQIYGLDKYT</sequence>
<accession>A0A1I4WDS1</accession>
<proteinExistence type="predicted"/>
<protein>
    <recommendedName>
        <fullName evidence="4">Transposase DDE domain-containing protein</fullName>
    </recommendedName>
</protein>
<keyword evidence="1" id="KW-0812">Transmembrane</keyword>
<name>A0A1I4WDS1_9BACT</name>
<dbReference type="PANTHER" id="PTHR34614:SF2">
    <property type="entry name" value="TRANSPOSASE IS4-LIKE DOMAIN-CONTAINING PROTEIN"/>
    <property type="match status" value="1"/>
</dbReference>
<keyword evidence="3" id="KW-1185">Reference proteome</keyword>